<feature type="region of interest" description="Disordered" evidence="6">
    <location>
        <begin position="108"/>
        <end position="138"/>
    </location>
</feature>
<dbReference type="InterPro" id="IPR012340">
    <property type="entry name" value="NA-bd_OB-fold"/>
</dbReference>
<feature type="region of interest" description="Disordered" evidence="6">
    <location>
        <begin position="1705"/>
        <end position="1733"/>
    </location>
</feature>
<keyword evidence="3" id="KW-0238">DNA-binding</keyword>
<feature type="region of interest" description="Disordered" evidence="6">
    <location>
        <begin position="1045"/>
        <end position="1088"/>
    </location>
</feature>
<feature type="compositionally biased region" description="Basic and acidic residues" evidence="6">
    <location>
        <begin position="1831"/>
        <end position="1848"/>
    </location>
</feature>
<evidence type="ECO:0000256" key="3">
    <source>
        <dbReference type="ARBA" id="ARBA00023125"/>
    </source>
</evidence>
<protein>
    <recommendedName>
        <fullName evidence="7">Tower domain-containing protein</fullName>
    </recommendedName>
</protein>
<evidence type="ECO:0000256" key="4">
    <source>
        <dbReference type="ARBA" id="ARBA00023172"/>
    </source>
</evidence>
<dbReference type="SUPFAM" id="SSF81872">
    <property type="entry name" value="BRCA2 helical domain"/>
    <property type="match status" value="1"/>
</dbReference>
<feature type="compositionally biased region" description="Basic and acidic residues" evidence="6">
    <location>
        <begin position="2035"/>
        <end position="2060"/>
    </location>
</feature>
<feature type="compositionally biased region" description="Polar residues" evidence="6">
    <location>
        <begin position="731"/>
        <end position="754"/>
    </location>
</feature>
<evidence type="ECO:0000256" key="5">
    <source>
        <dbReference type="ARBA" id="ARBA00023204"/>
    </source>
</evidence>
<sequence length="2801" mass="310442">MEAGKNNKTLCQKCGEIHQTLRLSLRKRAKKCFSRSKKKLQEAVGPSSEDWFQVATTQKLQAKQREKEERSLFMSPVSQCSSQLTPDILKFHRGRTYESSPEISTFERLLSSQSSTSSPHSRWLHPSLGSSPQDGGRDQNLASEEAIIRSLGISADDSGISWTSSLATPSHPLSPTDSGVKQDVNEDQLSEKRKQKRVPRALFSPGVVRNPDELCHSLNKSDIEIKVEPDEDAVKEGASKEVHVLDISVKSEVETDSMQLFSQELITEETSLENDVVYLGEKSPSTKKDNCASADETMASAIKQEVIDETLSDFFDPPSKSVGRRRCAPSKGRKRKSLGDSPLGLDFPFKREAKAVVSLSPSLSPAASTRRVLKAAKEKFNTPVERNKPPRSILSNEKCRGSRSGTRKRVTFSNSDDFFKEIKAGKEEGGKSNKQLKKTEDVDINVPAETVESLKSRDFDSCDQTKVPSVDVTVEDSEDLFSQVSPSSLNEMCSIDNEDLFAKDVNSSSSKKNDDHGKILNSFDAAESMATNGNSQNKAVNNETQKQHSSDDVASMADIATVVPKISGLRSKGRKFLYPTTNQITKSCPKVVYGFKEVESPFHNQHITSESPTVEKNDGEPTAGQGIENKSRETKSPKVSSTTGFQRFSKLEPADNQREKTFKEELTSKPDTKMSKMVNRSIDIKVQETKPELPLKNDRKLDILSTDRKLDILSTDRKEDILSTDKKQNDRSAISNANKLVTSSPLNNKGQTPQHIKEESEVQPSTSMCGSSTKTFGGFSTAGGRKFVMDKDALQKARSLLEKDDDNDLDNGVQKLFEQGEKSEENVDHRLDPISLPSTGSKECTGGVKVDDILESEWDDIETVMPSGDKISAVKGQEIGFSSVKEFINPGLKSSKSTAQSSGSKSADFQTKGKNIFSDIFEEFQDCGSNIDADSIPGFKTSGGKGFNSASSCLKNIIPTNNKKGSKEPNEESVDSVVEEDIIKSMFSGIKGKVGNNSNTKPVGPSTFTRPVNTAQQMKSASIAARFPPGSNIPKGFRPFKPPKIAPKAKPHIPTASDVVSKTTVDKSESVQEIQPHSNEGSRDEEKNVNENFCNKENDKMDDSADLSNLFLNDMFEEEMEISQKLTPEPVANSGKVMKKISEEYIERVKESACSTSIPEKAEETTEKSLNGGPSAKMPVEMVDVLQQKFDGFQTASGKAVSIDEESLKKAKELWDNQTTGNDDKETDPEVTFQDINTSPFLRNNELMKQRESPSPTEKSFNVSLVPDPHAQRPHSNENIAGELKTFQGFQTASGKSVNIDEQSLLAAKELWKNSIDDSSLKPLCDENVNKNPKTFCTNSVQNDNNVDRTIRKVNSSFKKCSNSEKEDNVHVSHVEEKMKEKPAQLGGFQTASGKHVTVSEKAILDGKKLWDNFSMEDGHPSTNSLQSTRDDWQLPENEKKKEKVPFCGFQTASVKTVKVDDKSLTEARKLWSSSGVEERETQTHTVLENLCQPDNFSQNNVKEKNEMDNAYEEKTLQDSEEKPKNQIVPHLSSSSDMKLDVSSLSTMGEKKMVNDINIQSGCPLDFQSPFMSASGKKIQVSEEALNHVKLETLKTEEGKENEKPVFQNDETKPVMNSSESMSCPFLSASGKQISVSASALESTKSFFDDNEKDVSSLTTDSKKFSPFHSASGKSVSVSKKSLEIARAILEEDHEMKTLRTAAATGLPNETHSKEKSFSPFESASGRKVSVSQKSLEMARAKLEDNEGPEKQTSTPKISKVHYIEGDISPFQSASGKSVSVSKKYLEKARARLMENFEADVDTLPTSSADTPSTSSRQETGVVFPAHSQKRKLDEIKTPKKQKTREVEDANEYENLILPDDFFDEMETPNKKIKMENGTASKTLPGHVGKDRQNFTALSTVPEGYTKDRQNFYANPLKCQSARDSGSSYRALVYQEETKKQNTPSAATASGSSFRTPYKAGSTFTESQGQSSSVVKSVQPVFVPKSKQQAHSASPLDVKSASKTVSKNLGPAVSSSLSTSPQTGNSKQDMTQKTTKSDKEKEEYKKALETARGKQEEMMKSKSSCSVKPSAGRLFQLKTSGTRCKLREVIFGQQQNMTDSSCVISSTLLVRSCNAARHRFYLPDFYSADVTQVYVGDGALLVPDDQGYTGVKELYKAFLTIDSVDPSLISEAWFCNHYRWIVWKLASYEVASPDKFGSRALTPENVMLQMKYRYDREIDRCQRSALRKIMERDDTSSKRLVLCVSSVQRVESTNPATPSSKQTVLDPEVTVELTDGWYCIPAKLDVPLLDLINRRRIQTGHKLCTTGAELVGSQDPCTPLEAPSSLQLKINANSTRPVPWDTVLGFQPDPRPLCVPLSDLHGEGGMVGCVDVVLGRKYPLMYMEKLPDGGSVFRTAQAEEKFSQLHQKQQQEAMESLYRKLEKDFDKEDYEESRAVKRQWKESEIEELQSGQEVWEALRTAKRPDIVEGYLSDSQMRLLMDYKQQLHQEKLQRLQNEFQKSWSDEQGNSKARNVVPLLKLRVMGLSKKDVDSRISTVISVWRPGQEVLDLKEGQRYRVFSLSASHSRARYSPNSVQLTANRQTKFLPVRVDENLLDLVYEPREVLCACDLKRRQPMFGEVDIVCLIVDIEVTEAGESSRNQEIVYGMDKNGDILGIKFWGGLKAFGLNATLTVGTVVCGSNLQDKFPQRSTILPLVEASMEFSVFTKTPQGAPQKKAHQVLTERIKTAGEKTLVERGQQLVAELLEKKRKMTLGHTPTKTVCSEQGEENASPVPPSSAQKAKIAQLMSYGSPSPSPPSPPK</sequence>
<feature type="region of interest" description="Disordered" evidence="6">
    <location>
        <begin position="2755"/>
        <end position="2801"/>
    </location>
</feature>
<dbReference type="SUPFAM" id="SSF50249">
    <property type="entry name" value="Nucleic acid-binding proteins"/>
    <property type="match status" value="3"/>
</dbReference>
<dbReference type="SUPFAM" id="SSF81878">
    <property type="entry name" value="BRCA2 tower domain"/>
    <property type="match status" value="1"/>
</dbReference>
<evidence type="ECO:0000256" key="1">
    <source>
        <dbReference type="ARBA" id="ARBA00022737"/>
    </source>
</evidence>
<feature type="compositionally biased region" description="Polar residues" evidence="6">
    <location>
        <begin position="2007"/>
        <end position="2034"/>
    </location>
</feature>
<dbReference type="Pfam" id="PF09169">
    <property type="entry name" value="BRCA-2_helical"/>
    <property type="match status" value="1"/>
</dbReference>
<feature type="compositionally biased region" description="Polar residues" evidence="6">
    <location>
        <begin position="1253"/>
        <end position="1263"/>
    </location>
</feature>
<dbReference type="Pfam" id="PF09104">
    <property type="entry name" value="BRCA-2_OB3"/>
    <property type="match status" value="1"/>
</dbReference>
<dbReference type="GO" id="GO:0000724">
    <property type="term" value="P:double-strand break repair via homologous recombination"/>
    <property type="evidence" value="ECO:0007669"/>
    <property type="project" value="InterPro"/>
</dbReference>
<reference evidence="8" key="1">
    <citation type="submission" date="2022-08" db="UniProtKB">
        <authorList>
            <consortium name="EnsemblMetazoa"/>
        </authorList>
    </citation>
    <scope>IDENTIFICATION</scope>
    <source>
        <strain evidence="8">05x7-T-G4-1.051#20</strain>
    </source>
</reference>
<feature type="compositionally biased region" description="Low complexity" evidence="6">
    <location>
        <begin position="111"/>
        <end position="121"/>
    </location>
</feature>
<feature type="compositionally biased region" description="Basic and acidic residues" evidence="6">
    <location>
        <begin position="821"/>
        <end position="832"/>
    </location>
</feature>
<proteinExistence type="predicted"/>
<keyword evidence="1" id="KW-0677">Repeat</keyword>
<dbReference type="Proteomes" id="UP000005408">
    <property type="component" value="Unassembled WGS sequence"/>
</dbReference>
<dbReference type="InterPro" id="IPR015187">
    <property type="entry name" value="BRCA2_OB_1"/>
</dbReference>
<feature type="region of interest" description="Disordered" evidence="6">
    <location>
        <begin position="1917"/>
        <end position="1973"/>
    </location>
</feature>
<keyword evidence="2" id="KW-0227">DNA damage</keyword>
<feature type="region of interest" description="Disordered" evidence="6">
    <location>
        <begin position="378"/>
        <end position="407"/>
    </location>
</feature>
<dbReference type="Pfam" id="PF09121">
    <property type="entry name" value="Tower"/>
    <property type="match status" value="1"/>
</dbReference>
<dbReference type="InterPro" id="IPR015205">
    <property type="entry name" value="Tower_dom"/>
</dbReference>
<feature type="region of interest" description="Disordered" evidence="6">
    <location>
        <begin position="1516"/>
        <end position="1540"/>
    </location>
</feature>
<evidence type="ECO:0000256" key="6">
    <source>
        <dbReference type="SAM" id="MobiDB-lite"/>
    </source>
</evidence>
<dbReference type="PANTHER" id="PTHR11289">
    <property type="entry name" value="BREAST CANCER TYPE 2 SUSCEPTIBILITY PROTEIN BRCA2"/>
    <property type="match status" value="1"/>
</dbReference>
<feature type="compositionally biased region" description="Polar residues" evidence="6">
    <location>
        <begin position="637"/>
        <end position="646"/>
    </location>
</feature>
<evidence type="ECO:0000259" key="7">
    <source>
        <dbReference type="SMART" id="SM01341"/>
    </source>
</evidence>
<dbReference type="InterPro" id="IPR002093">
    <property type="entry name" value="BRCA2_repeat"/>
</dbReference>
<feature type="region of interest" description="Disordered" evidence="6">
    <location>
        <begin position="313"/>
        <end position="343"/>
    </location>
</feature>
<dbReference type="EnsemblMetazoa" id="G34896.1">
    <property type="protein sequence ID" value="G34896.1:cds"/>
    <property type="gene ID" value="G34896"/>
</dbReference>
<dbReference type="Gene3D" id="6.10.70.10">
    <property type="match status" value="1"/>
</dbReference>
<feature type="domain" description="Tower" evidence="7">
    <location>
        <begin position="2383"/>
        <end position="2424"/>
    </location>
</feature>
<dbReference type="SMART" id="SM01341">
    <property type="entry name" value="Tower"/>
    <property type="match status" value="1"/>
</dbReference>
<dbReference type="GO" id="GO:0003677">
    <property type="term" value="F:DNA binding"/>
    <property type="evidence" value="ECO:0007669"/>
    <property type="project" value="UniProtKB-KW"/>
</dbReference>
<feature type="compositionally biased region" description="Basic and acidic residues" evidence="6">
    <location>
        <begin position="649"/>
        <end position="674"/>
    </location>
</feature>
<dbReference type="GO" id="GO:0005634">
    <property type="term" value="C:nucleus"/>
    <property type="evidence" value="ECO:0007669"/>
    <property type="project" value="TreeGrafter"/>
</dbReference>
<evidence type="ECO:0000313" key="9">
    <source>
        <dbReference type="Proteomes" id="UP000005408"/>
    </source>
</evidence>
<dbReference type="InterPro" id="IPR015252">
    <property type="entry name" value="BRCA2_hlx"/>
</dbReference>
<feature type="region of interest" description="Disordered" evidence="6">
    <location>
        <begin position="1214"/>
        <end position="1276"/>
    </location>
</feature>
<feature type="compositionally biased region" description="Basic and acidic residues" evidence="6">
    <location>
        <begin position="1741"/>
        <end position="1750"/>
    </location>
</feature>
<dbReference type="InterPro" id="IPR036315">
    <property type="entry name" value="BRCA2_hlx_sf"/>
</dbReference>
<organism evidence="8 9">
    <name type="scientific">Magallana gigas</name>
    <name type="common">Pacific oyster</name>
    <name type="synonym">Crassostrea gigas</name>
    <dbReference type="NCBI Taxonomy" id="29159"/>
    <lineage>
        <taxon>Eukaryota</taxon>
        <taxon>Metazoa</taxon>
        <taxon>Spiralia</taxon>
        <taxon>Lophotrochozoa</taxon>
        <taxon>Mollusca</taxon>
        <taxon>Bivalvia</taxon>
        <taxon>Autobranchia</taxon>
        <taxon>Pteriomorphia</taxon>
        <taxon>Ostreida</taxon>
        <taxon>Ostreoidea</taxon>
        <taxon>Ostreidae</taxon>
        <taxon>Magallana</taxon>
    </lineage>
</organism>
<feature type="region of interest" description="Disordered" evidence="6">
    <location>
        <begin position="2007"/>
        <end position="2063"/>
    </location>
</feature>
<dbReference type="InterPro" id="IPR015188">
    <property type="entry name" value="BRCA2_OB_3"/>
</dbReference>
<feature type="region of interest" description="Disordered" evidence="6">
    <location>
        <begin position="531"/>
        <end position="553"/>
    </location>
</feature>
<evidence type="ECO:0000256" key="2">
    <source>
        <dbReference type="ARBA" id="ARBA00022763"/>
    </source>
</evidence>
<dbReference type="Pfam" id="PF00634">
    <property type="entry name" value="BRCA2"/>
    <property type="match status" value="5"/>
</dbReference>
<dbReference type="InterPro" id="IPR015525">
    <property type="entry name" value="BRCA2"/>
</dbReference>
<evidence type="ECO:0000313" key="8">
    <source>
        <dbReference type="EnsemblMetazoa" id="G34896.1:cds"/>
    </source>
</evidence>
<feature type="compositionally biased region" description="Polar residues" evidence="6">
    <location>
        <begin position="1941"/>
        <end position="1955"/>
    </location>
</feature>
<feature type="compositionally biased region" description="Polar residues" evidence="6">
    <location>
        <begin position="531"/>
        <end position="544"/>
    </location>
</feature>
<dbReference type="GO" id="GO:0006355">
    <property type="term" value="P:regulation of DNA-templated transcription"/>
    <property type="evidence" value="ECO:0007669"/>
    <property type="project" value="TreeGrafter"/>
</dbReference>
<keyword evidence="4" id="KW-0233">DNA recombination</keyword>
<dbReference type="Pfam" id="PF21318">
    <property type="entry name" value="BRCA2DBD_OB2"/>
    <property type="match status" value="1"/>
</dbReference>
<dbReference type="PROSITE" id="PS50138">
    <property type="entry name" value="BRCA2_REPEAT"/>
    <property type="match status" value="8"/>
</dbReference>
<feature type="region of interest" description="Disordered" evidence="6">
    <location>
        <begin position="1802"/>
        <end position="1848"/>
    </location>
</feature>
<feature type="region of interest" description="Disordered" evidence="6">
    <location>
        <begin position="821"/>
        <end position="843"/>
    </location>
</feature>
<keyword evidence="9" id="KW-1185">Reference proteome</keyword>
<dbReference type="PANTHER" id="PTHR11289:SF0">
    <property type="entry name" value="BREAST CANCER TYPE 2 SUSCEPTIBILITY PROTEIN"/>
    <property type="match status" value="1"/>
</dbReference>
<feature type="compositionally biased region" description="Polar residues" evidence="6">
    <location>
        <begin position="162"/>
        <end position="179"/>
    </location>
</feature>
<feature type="compositionally biased region" description="Low complexity" evidence="6">
    <location>
        <begin position="1802"/>
        <end position="1816"/>
    </location>
</feature>
<feature type="compositionally biased region" description="Basic residues" evidence="6">
    <location>
        <begin position="322"/>
        <end position="336"/>
    </location>
</feature>
<feature type="region of interest" description="Disordered" evidence="6">
    <location>
        <begin position="1741"/>
        <end position="1760"/>
    </location>
</feature>
<feature type="region of interest" description="Disordered" evidence="6">
    <location>
        <begin position="603"/>
        <end position="675"/>
    </location>
</feature>
<feature type="compositionally biased region" description="Polar residues" evidence="6">
    <location>
        <begin position="603"/>
        <end position="612"/>
    </location>
</feature>
<dbReference type="Pfam" id="PF09103">
    <property type="entry name" value="BRCA-2_OB1"/>
    <property type="match status" value="1"/>
</dbReference>
<dbReference type="Gene3D" id="2.40.50.140">
    <property type="entry name" value="Nucleic acid-binding proteins"/>
    <property type="match status" value="3"/>
</dbReference>
<feature type="region of interest" description="Disordered" evidence="6">
    <location>
        <begin position="1156"/>
        <end position="1176"/>
    </location>
</feature>
<name>A0A8W8MQR5_MAGGI</name>
<feature type="compositionally biased region" description="Basic and acidic residues" evidence="6">
    <location>
        <begin position="721"/>
        <end position="730"/>
    </location>
</feature>
<feature type="region of interest" description="Disordered" evidence="6">
    <location>
        <begin position="721"/>
        <end position="771"/>
    </location>
</feature>
<feature type="region of interest" description="Disordered" evidence="6">
    <location>
        <begin position="162"/>
        <end position="197"/>
    </location>
</feature>
<feature type="compositionally biased region" description="Polar residues" evidence="6">
    <location>
        <begin position="762"/>
        <end position="771"/>
    </location>
</feature>
<feature type="compositionally biased region" description="Basic and acidic residues" evidence="6">
    <location>
        <begin position="378"/>
        <end position="388"/>
    </location>
</feature>
<keyword evidence="5" id="KW-0234">DNA repair</keyword>
<accession>A0A8W8MQR5</accession>
<feature type="compositionally biased region" description="Basic and acidic residues" evidence="6">
    <location>
        <begin position="1516"/>
        <end position="1525"/>
    </location>
</feature>
<dbReference type="CDD" id="cd04493">
    <property type="entry name" value="BRCA2DBD_OB1"/>
    <property type="match status" value="1"/>
</dbReference>